<dbReference type="SUPFAM" id="SSF56112">
    <property type="entry name" value="Protein kinase-like (PK-like)"/>
    <property type="match status" value="1"/>
</dbReference>
<dbReference type="InterPro" id="IPR011009">
    <property type="entry name" value="Kinase-like_dom_sf"/>
</dbReference>
<name>D5EHN9_CORAD</name>
<dbReference type="Pfam" id="PF00069">
    <property type="entry name" value="Pkinase"/>
    <property type="match status" value="1"/>
</dbReference>
<evidence type="ECO:0000313" key="7">
    <source>
        <dbReference type="Proteomes" id="UP000000925"/>
    </source>
</evidence>
<keyword evidence="7" id="KW-1185">Reference proteome</keyword>
<evidence type="ECO:0000256" key="4">
    <source>
        <dbReference type="ARBA" id="ARBA00022840"/>
    </source>
</evidence>
<evidence type="ECO:0000313" key="6">
    <source>
        <dbReference type="EMBL" id="ADE54080.1"/>
    </source>
</evidence>
<reference evidence="6 7" key="1">
    <citation type="journal article" date="2010" name="Stand. Genomic Sci.">
        <title>Complete genome sequence of Coraliomargarita akajimensis type strain (04OKA010-24).</title>
        <authorList>
            <person name="Mavromatis K."/>
            <person name="Abt B."/>
            <person name="Brambilla E."/>
            <person name="Lapidus A."/>
            <person name="Copeland A."/>
            <person name="Deshpande S."/>
            <person name="Nolan M."/>
            <person name="Lucas S."/>
            <person name="Tice H."/>
            <person name="Cheng J.F."/>
            <person name="Han C."/>
            <person name="Detter J.C."/>
            <person name="Woyke T."/>
            <person name="Goodwin L."/>
            <person name="Pitluck S."/>
            <person name="Held B."/>
            <person name="Brettin T."/>
            <person name="Tapia R."/>
            <person name="Ivanova N."/>
            <person name="Mikhailova N."/>
            <person name="Pati A."/>
            <person name="Liolios K."/>
            <person name="Chen A."/>
            <person name="Palaniappan K."/>
            <person name="Land M."/>
            <person name="Hauser L."/>
            <person name="Chang Y.J."/>
            <person name="Jeffries C.D."/>
            <person name="Rohde M."/>
            <person name="Goker M."/>
            <person name="Bristow J."/>
            <person name="Eisen J.A."/>
            <person name="Markowitz V."/>
            <person name="Hugenholtz P."/>
            <person name="Klenk H.P."/>
            <person name="Kyrpides N.C."/>
        </authorList>
    </citation>
    <scope>NUCLEOTIDE SEQUENCE [LARGE SCALE GENOMIC DNA]</scope>
    <source>
        <strain evidence="7">DSM 45221 / IAM 15411 / JCM 23193 / KCTC 12865</strain>
    </source>
</reference>
<keyword evidence="3 6" id="KW-0418">Kinase</keyword>
<dbReference type="InterPro" id="IPR000719">
    <property type="entry name" value="Prot_kinase_dom"/>
</dbReference>
<dbReference type="Gene3D" id="1.10.510.10">
    <property type="entry name" value="Transferase(Phosphotransferase) domain 1"/>
    <property type="match status" value="1"/>
</dbReference>
<evidence type="ECO:0000259" key="5">
    <source>
        <dbReference type="PROSITE" id="PS50011"/>
    </source>
</evidence>
<dbReference type="PANTHER" id="PTHR43289">
    <property type="entry name" value="MITOGEN-ACTIVATED PROTEIN KINASE KINASE KINASE 20-RELATED"/>
    <property type="match status" value="1"/>
</dbReference>
<dbReference type="eggNOG" id="COG0515">
    <property type="taxonomic scope" value="Bacteria"/>
</dbReference>
<feature type="domain" description="Protein kinase" evidence="5">
    <location>
        <begin position="26"/>
        <end position="301"/>
    </location>
</feature>
<sequence>MIMDISDMGFTDELSSLQPGMNLGNLHVVSFLGKGAIGEVYLTQHDILGKQFALKVIPKGFSPEEAAEAFKDAARIQTKLEHPNIVKIDDLGEEDMFYWMRMEYIEGEVTPDNVTIRSVDDLMRHQKGALTEEEVAYYLYYLLLGLDHAHSQGIIHTALKPSNVMIGEEGVKIAELGVTDLIGHAWDDFHLLRLNPLLEPTPFDPLPGFSRQLPTLLNVFEYYSPEQRAGKKPTIQSNLYTVGLIAYRMLTGRHCLSFDLPTNAVNGINPRWDEWMTRALAYDLEDRFETASEMLQDMPGLEGSEEAADDSQASA</sequence>
<keyword evidence="2" id="KW-0547">Nucleotide-binding</keyword>
<gene>
    <name evidence="6" type="ordered locus">Caka_1058</name>
</gene>
<dbReference type="HOGENOM" id="CLU_881982_0_0_0"/>
<organism evidence="6 7">
    <name type="scientific">Coraliomargarita akajimensis (strain DSM 45221 / IAM 15411 / JCM 23193 / KCTC 12865 / 04OKA010-24)</name>
    <dbReference type="NCBI Taxonomy" id="583355"/>
    <lineage>
        <taxon>Bacteria</taxon>
        <taxon>Pseudomonadati</taxon>
        <taxon>Verrucomicrobiota</taxon>
        <taxon>Opitutia</taxon>
        <taxon>Puniceicoccales</taxon>
        <taxon>Coraliomargaritaceae</taxon>
        <taxon>Coraliomargarita</taxon>
    </lineage>
</organism>
<dbReference type="GO" id="GO:0005524">
    <property type="term" value="F:ATP binding"/>
    <property type="evidence" value="ECO:0007669"/>
    <property type="project" value="UniProtKB-KW"/>
</dbReference>
<dbReference type="PROSITE" id="PS50011">
    <property type="entry name" value="PROTEIN_KINASE_DOM"/>
    <property type="match status" value="1"/>
</dbReference>
<dbReference type="OrthoDB" id="6111975at2"/>
<dbReference type="Proteomes" id="UP000000925">
    <property type="component" value="Chromosome"/>
</dbReference>
<dbReference type="EMBL" id="CP001998">
    <property type="protein sequence ID" value="ADE54080.1"/>
    <property type="molecule type" value="Genomic_DNA"/>
</dbReference>
<accession>D5EHN9</accession>
<keyword evidence="1" id="KW-0808">Transferase</keyword>
<dbReference type="AlphaFoldDB" id="D5EHN9"/>
<proteinExistence type="predicted"/>
<dbReference type="GO" id="GO:0004674">
    <property type="term" value="F:protein serine/threonine kinase activity"/>
    <property type="evidence" value="ECO:0007669"/>
    <property type="project" value="UniProtKB-KW"/>
</dbReference>
<protein>
    <submittedName>
        <fullName evidence="6">Serine/threonine protein kinase</fullName>
    </submittedName>
</protein>
<keyword evidence="6" id="KW-0723">Serine/threonine-protein kinase</keyword>
<evidence type="ECO:0000256" key="1">
    <source>
        <dbReference type="ARBA" id="ARBA00022679"/>
    </source>
</evidence>
<dbReference type="Gene3D" id="3.30.200.20">
    <property type="entry name" value="Phosphorylase Kinase, domain 1"/>
    <property type="match status" value="1"/>
</dbReference>
<dbReference type="PANTHER" id="PTHR43289:SF6">
    <property type="entry name" value="SERINE_THREONINE-PROTEIN KINASE NEKL-3"/>
    <property type="match status" value="1"/>
</dbReference>
<keyword evidence="4" id="KW-0067">ATP-binding</keyword>
<evidence type="ECO:0000256" key="2">
    <source>
        <dbReference type="ARBA" id="ARBA00022741"/>
    </source>
</evidence>
<dbReference type="KEGG" id="caa:Caka_1058"/>
<dbReference type="STRING" id="583355.Caka_1058"/>
<dbReference type="CDD" id="cd14014">
    <property type="entry name" value="STKc_PknB_like"/>
    <property type="match status" value="1"/>
</dbReference>
<evidence type="ECO:0000256" key="3">
    <source>
        <dbReference type="ARBA" id="ARBA00022777"/>
    </source>
</evidence>